<feature type="region of interest" description="Disordered" evidence="1">
    <location>
        <begin position="1"/>
        <end position="20"/>
    </location>
</feature>
<dbReference type="EMBL" id="JANPWB010000005">
    <property type="protein sequence ID" value="KAJ1187759.1"/>
    <property type="molecule type" value="Genomic_DNA"/>
</dbReference>
<evidence type="ECO:0000256" key="1">
    <source>
        <dbReference type="SAM" id="MobiDB-lite"/>
    </source>
</evidence>
<evidence type="ECO:0000313" key="3">
    <source>
        <dbReference type="Proteomes" id="UP001066276"/>
    </source>
</evidence>
<name>A0AAV7UFM1_PLEWA</name>
<sequence length="70" mass="7624">MRGLRKYNAGPKDKECQTETSDVCPDRGVVRQRSAGGWCLGATATRFRLSLGASLTEPEVIREMVVVPGD</sequence>
<comment type="caution">
    <text evidence="2">The sequence shown here is derived from an EMBL/GenBank/DDBJ whole genome shotgun (WGS) entry which is preliminary data.</text>
</comment>
<protein>
    <submittedName>
        <fullName evidence="2">Uncharacterized protein</fullName>
    </submittedName>
</protein>
<evidence type="ECO:0000313" key="2">
    <source>
        <dbReference type="EMBL" id="KAJ1187759.1"/>
    </source>
</evidence>
<gene>
    <name evidence="2" type="ORF">NDU88_004529</name>
</gene>
<keyword evidence="3" id="KW-1185">Reference proteome</keyword>
<accession>A0AAV7UFM1</accession>
<dbReference type="AlphaFoldDB" id="A0AAV7UFM1"/>
<dbReference type="Proteomes" id="UP001066276">
    <property type="component" value="Chromosome 3_1"/>
</dbReference>
<proteinExistence type="predicted"/>
<organism evidence="2 3">
    <name type="scientific">Pleurodeles waltl</name>
    <name type="common">Iberian ribbed newt</name>
    <dbReference type="NCBI Taxonomy" id="8319"/>
    <lineage>
        <taxon>Eukaryota</taxon>
        <taxon>Metazoa</taxon>
        <taxon>Chordata</taxon>
        <taxon>Craniata</taxon>
        <taxon>Vertebrata</taxon>
        <taxon>Euteleostomi</taxon>
        <taxon>Amphibia</taxon>
        <taxon>Batrachia</taxon>
        <taxon>Caudata</taxon>
        <taxon>Salamandroidea</taxon>
        <taxon>Salamandridae</taxon>
        <taxon>Pleurodelinae</taxon>
        <taxon>Pleurodeles</taxon>
    </lineage>
</organism>
<reference evidence="2" key="1">
    <citation type="journal article" date="2022" name="bioRxiv">
        <title>Sequencing and chromosome-scale assembly of the giantPleurodeles waltlgenome.</title>
        <authorList>
            <person name="Brown T."/>
            <person name="Elewa A."/>
            <person name="Iarovenko S."/>
            <person name="Subramanian E."/>
            <person name="Araus A.J."/>
            <person name="Petzold A."/>
            <person name="Susuki M."/>
            <person name="Suzuki K.-i.T."/>
            <person name="Hayashi T."/>
            <person name="Toyoda A."/>
            <person name="Oliveira C."/>
            <person name="Osipova E."/>
            <person name="Leigh N.D."/>
            <person name="Simon A."/>
            <person name="Yun M.H."/>
        </authorList>
    </citation>
    <scope>NUCLEOTIDE SEQUENCE</scope>
    <source>
        <strain evidence="2">20211129_DDA</strain>
        <tissue evidence="2">Liver</tissue>
    </source>
</reference>